<dbReference type="EMBL" id="CM018031">
    <property type="protein sequence ID" value="KAA8549905.1"/>
    <property type="molecule type" value="Genomic_DNA"/>
</dbReference>
<dbReference type="AlphaFoldDB" id="A0A5J5C3I2"/>
<evidence type="ECO:0000313" key="1">
    <source>
        <dbReference type="EMBL" id="KAA8549905.1"/>
    </source>
</evidence>
<sequence length="103" mass="11223">MDVVFVTGYVFGIGIGFEFGANLTSYGFGFNQSTAGSVRSSAPGTRHVYALWATSRPRIPGSSIFGFLQLELMEVNFRPFFGDRYARSRGQWAGTNHSAEGLA</sequence>
<dbReference type="Proteomes" id="UP000325577">
    <property type="component" value="Linkage Group LG0"/>
</dbReference>
<protein>
    <submittedName>
        <fullName evidence="1">Uncharacterized protein</fullName>
    </submittedName>
</protein>
<gene>
    <name evidence="1" type="ORF">F0562_001589</name>
</gene>
<name>A0A5J5C3I2_9ASTE</name>
<evidence type="ECO:0000313" key="2">
    <source>
        <dbReference type="Proteomes" id="UP000325577"/>
    </source>
</evidence>
<accession>A0A5J5C3I2</accession>
<proteinExistence type="predicted"/>
<reference evidence="1 2" key="1">
    <citation type="submission" date="2019-09" db="EMBL/GenBank/DDBJ databases">
        <title>A chromosome-level genome assembly of the Chinese tupelo Nyssa sinensis.</title>
        <authorList>
            <person name="Yang X."/>
            <person name="Kang M."/>
            <person name="Yang Y."/>
            <person name="Xiong H."/>
            <person name="Wang M."/>
            <person name="Zhang Z."/>
            <person name="Wang Z."/>
            <person name="Wu H."/>
            <person name="Ma T."/>
            <person name="Liu J."/>
            <person name="Xi Z."/>
        </authorList>
    </citation>
    <scope>NUCLEOTIDE SEQUENCE [LARGE SCALE GENOMIC DNA]</scope>
    <source>
        <strain evidence="1">J267</strain>
        <tissue evidence="1">Leaf</tissue>
    </source>
</reference>
<organism evidence="1 2">
    <name type="scientific">Nyssa sinensis</name>
    <dbReference type="NCBI Taxonomy" id="561372"/>
    <lineage>
        <taxon>Eukaryota</taxon>
        <taxon>Viridiplantae</taxon>
        <taxon>Streptophyta</taxon>
        <taxon>Embryophyta</taxon>
        <taxon>Tracheophyta</taxon>
        <taxon>Spermatophyta</taxon>
        <taxon>Magnoliopsida</taxon>
        <taxon>eudicotyledons</taxon>
        <taxon>Gunneridae</taxon>
        <taxon>Pentapetalae</taxon>
        <taxon>asterids</taxon>
        <taxon>Cornales</taxon>
        <taxon>Nyssaceae</taxon>
        <taxon>Nyssa</taxon>
    </lineage>
</organism>
<keyword evidence="2" id="KW-1185">Reference proteome</keyword>